<evidence type="ECO:0000313" key="4">
    <source>
        <dbReference type="Proteomes" id="UP000323142"/>
    </source>
</evidence>
<dbReference type="AlphaFoldDB" id="A0A5B2VDT5"/>
<feature type="chain" id="PRO_5022714658" description="Lipoprotein" evidence="2">
    <location>
        <begin position="25"/>
        <end position="145"/>
    </location>
</feature>
<sequence>MRPFIRLSLLSALPLLLTACQTYEASYVETPAVRRTYVVERGYDPYYAPRPTYRSRSEETYYEDYPARRSYRERAYPERVYPERSYGYQRPYAGPVTRPNYADRPSTPPVVVRDPQGRPAVVPDGRILPPGTRVIEQGGDPRADR</sequence>
<proteinExistence type="predicted"/>
<dbReference type="EMBL" id="VUOA01000022">
    <property type="protein sequence ID" value="KAA2236888.1"/>
    <property type="molecule type" value="Genomic_DNA"/>
</dbReference>
<protein>
    <recommendedName>
        <fullName evidence="5">Lipoprotein</fullName>
    </recommendedName>
</protein>
<evidence type="ECO:0000313" key="3">
    <source>
        <dbReference type="EMBL" id="KAA2236888.1"/>
    </source>
</evidence>
<accession>A0A5B2VDT5</accession>
<gene>
    <name evidence="3" type="ORF">F0L46_12930</name>
</gene>
<keyword evidence="4" id="KW-1185">Reference proteome</keyword>
<evidence type="ECO:0008006" key="5">
    <source>
        <dbReference type="Google" id="ProtNLM"/>
    </source>
</evidence>
<comment type="caution">
    <text evidence="3">The sequence shown here is derived from an EMBL/GenBank/DDBJ whole genome shotgun (WGS) entry which is preliminary data.</text>
</comment>
<keyword evidence="2" id="KW-0732">Signal</keyword>
<dbReference type="RefSeq" id="WP_149818133.1">
    <property type="nucleotide sequence ID" value="NZ_VUOA01000022.1"/>
</dbReference>
<evidence type="ECO:0000256" key="2">
    <source>
        <dbReference type="SAM" id="SignalP"/>
    </source>
</evidence>
<reference evidence="3 4" key="2">
    <citation type="submission" date="2019-09" db="EMBL/GenBank/DDBJ databases">
        <authorList>
            <person name="Jin C."/>
        </authorList>
    </citation>
    <scope>NUCLEOTIDE SEQUENCE [LARGE SCALE GENOMIC DNA]</scope>
    <source>
        <strain evidence="3 4">BN140002</strain>
    </source>
</reference>
<dbReference type="PROSITE" id="PS51257">
    <property type="entry name" value="PROKAR_LIPOPROTEIN"/>
    <property type="match status" value="1"/>
</dbReference>
<evidence type="ECO:0000256" key="1">
    <source>
        <dbReference type="SAM" id="MobiDB-lite"/>
    </source>
</evidence>
<organism evidence="3 4">
    <name type="scientific">Salinarimonas soli</name>
    <dbReference type="NCBI Taxonomy" id="1638099"/>
    <lineage>
        <taxon>Bacteria</taxon>
        <taxon>Pseudomonadati</taxon>
        <taxon>Pseudomonadota</taxon>
        <taxon>Alphaproteobacteria</taxon>
        <taxon>Hyphomicrobiales</taxon>
        <taxon>Salinarimonadaceae</taxon>
        <taxon>Salinarimonas</taxon>
    </lineage>
</organism>
<name>A0A5B2VDT5_9HYPH</name>
<feature type="signal peptide" evidence="2">
    <location>
        <begin position="1"/>
        <end position="24"/>
    </location>
</feature>
<dbReference type="Proteomes" id="UP000323142">
    <property type="component" value="Unassembled WGS sequence"/>
</dbReference>
<reference evidence="3 4" key="1">
    <citation type="submission" date="2019-09" db="EMBL/GenBank/DDBJ databases">
        <title>Salinarimonas rosea gen. nov., sp. nov., a new member of the a-2 subgroup of the Proteobacteria.</title>
        <authorList>
            <person name="Liu J."/>
        </authorList>
    </citation>
    <scope>NUCLEOTIDE SEQUENCE [LARGE SCALE GENOMIC DNA]</scope>
    <source>
        <strain evidence="3 4">BN140002</strain>
    </source>
</reference>
<feature type="region of interest" description="Disordered" evidence="1">
    <location>
        <begin position="87"/>
        <end position="145"/>
    </location>
</feature>